<dbReference type="AlphaFoldDB" id="A0A2W5N8B0"/>
<protein>
    <recommendedName>
        <fullName evidence="1">YjiS-like domain-containing protein</fullName>
    </recommendedName>
</protein>
<organism evidence="2 3">
    <name type="scientific">Rhodovulum sulfidophilum</name>
    <name type="common">Rhodobacter sulfidophilus</name>
    <dbReference type="NCBI Taxonomy" id="35806"/>
    <lineage>
        <taxon>Bacteria</taxon>
        <taxon>Pseudomonadati</taxon>
        <taxon>Pseudomonadota</taxon>
        <taxon>Alphaproteobacteria</taxon>
        <taxon>Rhodobacterales</taxon>
        <taxon>Paracoccaceae</taxon>
        <taxon>Rhodovulum</taxon>
    </lineage>
</organism>
<reference evidence="2 3" key="1">
    <citation type="submission" date="2017-08" db="EMBL/GenBank/DDBJ databases">
        <title>Infants hospitalized years apart are colonized by the same room-sourced microbial strains.</title>
        <authorList>
            <person name="Brooks B."/>
            <person name="Olm M.R."/>
            <person name="Firek B.A."/>
            <person name="Baker R."/>
            <person name="Thomas B.C."/>
            <person name="Morowitz M.J."/>
            <person name="Banfield J.F."/>
        </authorList>
    </citation>
    <scope>NUCLEOTIDE SEQUENCE [LARGE SCALE GENOMIC DNA]</scope>
    <source>
        <strain evidence="2">S2_005_002_R2_34</strain>
    </source>
</reference>
<feature type="domain" description="YjiS-like" evidence="1">
    <location>
        <begin position="33"/>
        <end position="63"/>
    </location>
</feature>
<dbReference type="InterPro" id="IPR009506">
    <property type="entry name" value="YjiS-like"/>
</dbReference>
<dbReference type="EMBL" id="QFPW01000019">
    <property type="protein sequence ID" value="PZQ47005.1"/>
    <property type="molecule type" value="Genomic_DNA"/>
</dbReference>
<sequence length="75" mass="8382">MSVYEIETNTRAVPLGSVATLRIVNLVERVCDAYVAWRNVRATERALAKLSESQLNDIGLRRAHISAVAMDLARR</sequence>
<evidence type="ECO:0000313" key="3">
    <source>
        <dbReference type="Proteomes" id="UP000249185"/>
    </source>
</evidence>
<comment type="caution">
    <text evidence="2">The sequence shown here is derived from an EMBL/GenBank/DDBJ whole genome shotgun (WGS) entry which is preliminary data.</text>
</comment>
<dbReference type="Proteomes" id="UP000249185">
    <property type="component" value="Unassembled WGS sequence"/>
</dbReference>
<dbReference type="Pfam" id="PF06568">
    <property type="entry name" value="YjiS-like"/>
    <property type="match status" value="1"/>
</dbReference>
<name>A0A2W5N8B0_RHOSU</name>
<proteinExistence type="predicted"/>
<accession>A0A2W5N8B0</accession>
<evidence type="ECO:0000313" key="2">
    <source>
        <dbReference type="EMBL" id="PZQ47005.1"/>
    </source>
</evidence>
<evidence type="ECO:0000259" key="1">
    <source>
        <dbReference type="Pfam" id="PF06568"/>
    </source>
</evidence>
<gene>
    <name evidence="2" type="ORF">DI556_18630</name>
</gene>